<dbReference type="PROSITE" id="PS00557">
    <property type="entry name" value="FMN_HYDROXY_ACID_DH_1"/>
    <property type="match status" value="1"/>
</dbReference>
<dbReference type="FunFam" id="3.20.20.70:FF:000062">
    <property type="entry name" value="Cytochrome b2, mitochondrial, putative"/>
    <property type="match status" value="1"/>
</dbReference>
<gene>
    <name evidence="19" type="ORF">EX30DRAFT_321134</name>
</gene>
<evidence type="ECO:0000256" key="10">
    <source>
        <dbReference type="ARBA" id="ARBA00023004"/>
    </source>
</evidence>
<evidence type="ECO:0000256" key="7">
    <source>
        <dbReference type="ARBA" id="ARBA00022643"/>
    </source>
</evidence>
<dbReference type="Gene3D" id="3.10.120.10">
    <property type="entry name" value="Cytochrome b5-like heme/steroid binding domain"/>
    <property type="match status" value="1"/>
</dbReference>
<dbReference type="SUPFAM" id="SSF51395">
    <property type="entry name" value="FMN-linked oxidoreductases"/>
    <property type="match status" value="1"/>
</dbReference>
<dbReference type="PANTHER" id="PTHR10578:SF148">
    <property type="entry name" value="L-LACTATE DEHYDROGENASE (CYTOCHROME)"/>
    <property type="match status" value="1"/>
</dbReference>
<dbReference type="CDD" id="cd02922">
    <property type="entry name" value="FCB2_FMN"/>
    <property type="match status" value="1"/>
</dbReference>
<dbReference type="SMART" id="SM01117">
    <property type="entry name" value="Cyt-b5"/>
    <property type="match status" value="1"/>
</dbReference>
<dbReference type="GO" id="GO:0046872">
    <property type="term" value="F:metal ion binding"/>
    <property type="evidence" value="ECO:0007669"/>
    <property type="project" value="UniProtKB-KW"/>
</dbReference>
<comment type="subunit">
    <text evidence="4">Homotetramer.</text>
</comment>
<dbReference type="InterPro" id="IPR001199">
    <property type="entry name" value="Cyt_B5-like_heme/steroid-bd"/>
</dbReference>
<evidence type="ECO:0000313" key="19">
    <source>
        <dbReference type="EMBL" id="TGZ79584.1"/>
    </source>
</evidence>
<dbReference type="Proteomes" id="UP000298138">
    <property type="component" value="Unassembled WGS sequence"/>
</dbReference>
<evidence type="ECO:0000256" key="14">
    <source>
        <dbReference type="ARBA" id="ARBA00061589"/>
    </source>
</evidence>
<dbReference type="PRINTS" id="PR00363">
    <property type="entry name" value="CYTOCHROMEB5"/>
</dbReference>
<comment type="similarity">
    <text evidence="14">In the N-terminal section; belongs to the cytochrome b5 family.</text>
</comment>
<evidence type="ECO:0000313" key="20">
    <source>
        <dbReference type="Proteomes" id="UP000298138"/>
    </source>
</evidence>
<dbReference type="InterPro" id="IPR013785">
    <property type="entry name" value="Aldolase_TIM"/>
</dbReference>
<sequence>MTALVLSQRGLLGDEVAKHNNNNDCWVIIHGKAYDVTEFLPEHPGGSKIILKYAGKDATEEFDPIHPPDTLDKYLDKRFHKGPVDMSTVETTAKEDDPEEAARQDRIARMPLLEQCYNLYDFEAVARQVMKRTAWGYYSSGADDEITMRENHTAFQKIWFRPRILVDVTEVDTSTTMLGTKCSIPFYVTATALGKLGHPEGETVLTKAAGKHDVIQMIPTLASCSFDEIVAAADGKQTQWFQLYVNKDRKITERIVKHAEQAGCKGLFITVDAPQLGRREKDMRAKFSDIGSDVQKSEDPDAIDRSQGAARAISSFIDPGLSWKDIPYFQNLTKMPIVLKGVQRVDDVIRAVDHGVTGVVLSNHGGRQLDTAPTGIELLAEVMAELRQRGIQDKIEVYIDGGVRRASDIVKACCLGAKGVGIGRPFLYAMSAYGEKGVSRAMQLLKDEFVMNMRLIGARTIDELTPDLVDTRGLNVHTVPIAPDTLGNHAYDPLVSPAFKAKL</sequence>
<keyword evidence="10" id="KW-0408">Iron</keyword>
<evidence type="ECO:0000256" key="4">
    <source>
        <dbReference type="ARBA" id="ARBA00011881"/>
    </source>
</evidence>
<dbReference type="InParanoid" id="A0A4S2MSY5"/>
<dbReference type="Gene3D" id="3.20.20.70">
    <property type="entry name" value="Aldolase class I"/>
    <property type="match status" value="1"/>
</dbReference>
<dbReference type="EMBL" id="ML220130">
    <property type="protein sequence ID" value="TGZ79584.1"/>
    <property type="molecule type" value="Genomic_DNA"/>
</dbReference>
<keyword evidence="11" id="KW-0496">Mitochondrion</keyword>
<evidence type="ECO:0000256" key="12">
    <source>
        <dbReference type="ARBA" id="ARBA00052399"/>
    </source>
</evidence>
<dbReference type="PANTHER" id="PTHR10578">
    <property type="entry name" value="S -2-HYDROXY-ACID OXIDASE-RELATED"/>
    <property type="match status" value="1"/>
</dbReference>
<dbReference type="GO" id="GO:0020037">
    <property type="term" value="F:heme binding"/>
    <property type="evidence" value="ECO:0007669"/>
    <property type="project" value="InterPro"/>
</dbReference>
<evidence type="ECO:0000256" key="1">
    <source>
        <dbReference type="ARBA" id="ARBA00001917"/>
    </source>
</evidence>
<dbReference type="OrthoDB" id="1925334at2759"/>
<evidence type="ECO:0000259" key="17">
    <source>
        <dbReference type="PROSITE" id="PS50255"/>
    </source>
</evidence>
<dbReference type="FunCoup" id="A0A4S2MSY5">
    <property type="interactions" value="319"/>
</dbReference>
<comment type="catalytic activity">
    <reaction evidence="12">
        <text>(S)-lactate + 2 Fe(III)-[cytochrome c] = 2 Fe(II)-[cytochrome c] + pyruvate + 2 H(+)</text>
        <dbReference type="Rhea" id="RHEA:19909"/>
        <dbReference type="Rhea" id="RHEA-COMP:10350"/>
        <dbReference type="Rhea" id="RHEA-COMP:14399"/>
        <dbReference type="ChEBI" id="CHEBI:15361"/>
        <dbReference type="ChEBI" id="CHEBI:15378"/>
        <dbReference type="ChEBI" id="CHEBI:16651"/>
        <dbReference type="ChEBI" id="CHEBI:29033"/>
        <dbReference type="ChEBI" id="CHEBI:29034"/>
        <dbReference type="EC" id="1.1.2.3"/>
    </reaction>
    <physiologicalReaction direction="left-to-right" evidence="12">
        <dbReference type="Rhea" id="RHEA:19910"/>
    </physiologicalReaction>
</comment>
<dbReference type="GO" id="GO:0006089">
    <property type="term" value="P:lactate metabolic process"/>
    <property type="evidence" value="ECO:0007669"/>
    <property type="project" value="TreeGrafter"/>
</dbReference>
<dbReference type="GO" id="GO:0005758">
    <property type="term" value="C:mitochondrial intermembrane space"/>
    <property type="evidence" value="ECO:0007669"/>
    <property type="project" value="UniProtKB-SubCell"/>
</dbReference>
<evidence type="ECO:0000256" key="11">
    <source>
        <dbReference type="ARBA" id="ARBA00023128"/>
    </source>
</evidence>
<protein>
    <recommendedName>
        <fullName evidence="16">L-lactate dehydrogenase (cytochrome)</fullName>
        <ecNumber evidence="15">1.1.2.3</ecNumber>
    </recommendedName>
</protein>
<name>A0A4S2MSY5_9PEZI</name>
<comment type="subcellular location">
    <subcellularLocation>
        <location evidence="3">Mitochondrion intermembrane space</location>
    </subcellularLocation>
</comment>
<dbReference type="InterPro" id="IPR018506">
    <property type="entry name" value="Cyt_B5_heme-BS"/>
</dbReference>
<dbReference type="STRING" id="341454.A0A4S2MSY5"/>
<evidence type="ECO:0000256" key="3">
    <source>
        <dbReference type="ARBA" id="ARBA00004569"/>
    </source>
</evidence>
<dbReference type="Pfam" id="PF01070">
    <property type="entry name" value="FMN_dh"/>
    <property type="match status" value="1"/>
</dbReference>
<dbReference type="InterPro" id="IPR037396">
    <property type="entry name" value="FMN_HAD"/>
</dbReference>
<accession>A0A4S2MSY5</accession>
<dbReference type="SUPFAM" id="SSF55856">
    <property type="entry name" value="Cytochrome b5-like heme/steroid binding domain"/>
    <property type="match status" value="1"/>
</dbReference>
<dbReference type="PROSITE" id="PS51349">
    <property type="entry name" value="FMN_HYDROXY_ACID_DH_2"/>
    <property type="match status" value="1"/>
</dbReference>
<dbReference type="InterPro" id="IPR037458">
    <property type="entry name" value="L-MDH/L-LDH_FMN-bd"/>
</dbReference>
<comment type="cofactor">
    <cofactor evidence="1">
        <name>FMN</name>
        <dbReference type="ChEBI" id="CHEBI:58210"/>
    </cofactor>
</comment>
<dbReference type="EC" id="1.1.2.3" evidence="15"/>
<keyword evidence="7" id="KW-0288">FMN</keyword>
<evidence type="ECO:0000256" key="16">
    <source>
        <dbReference type="ARBA" id="ARBA00068515"/>
    </source>
</evidence>
<comment type="similarity">
    <text evidence="13">In the C-terminal section; belongs to the FMN-dependent alpha-hydroxy acid dehydrogenase family.</text>
</comment>
<proteinExistence type="inferred from homology"/>
<comment type="cofactor">
    <cofactor evidence="2">
        <name>heme b</name>
        <dbReference type="ChEBI" id="CHEBI:60344"/>
    </cofactor>
</comment>
<keyword evidence="8" id="KW-0479">Metal-binding</keyword>
<dbReference type="Pfam" id="PF00173">
    <property type="entry name" value="Cyt-b5"/>
    <property type="match status" value="1"/>
</dbReference>
<evidence type="ECO:0000256" key="2">
    <source>
        <dbReference type="ARBA" id="ARBA00001970"/>
    </source>
</evidence>
<feature type="domain" description="Cytochrome b5 heme-binding" evidence="17">
    <location>
        <begin position="8"/>
        <end position="85"/>
    </location>
</feature>
<dbReference type="PROSITE" id="PS00191">
    <property type="entry name" value="CYTOCHROME_B5_1"/>
    <property type="match status" value="1"/>
</dbReference>
<dbReference type="InterPro" id="IPR036400">
    <property type="entry name" value="Cyt_B5-like_heme/steroid_sf"/>
</dbReference>
<dbReference type="FunFam" id="3.10.120.10:FF:000012">
    <property type="entry name" value="Mitochondrial cytochrome b2, putative"/>
    <property type="match status" value="1"/>
</dbReference>
<evidence type="ECO:0000256" key="5">
    <source>
        <dbReference type="ARBA" id="ARBA00022617"/>
    </source>
</evidence>
<feature type="domain" description="FMN hydroxy acid dehydrogenase" evidence="18">
    <location>
        <begin position="111"/>
        <end position="474"/>
    </location>
</feature>
<evidence type="ECO:0000256" key="9">
    <source>
        <dbReference type="ARBA" id="ARBA00023002"/>
    </source>
</evidence>
<evidence type="ECO:0000259" key="18">
    <source>
        <dbReference type="PROSITE" id="PS51349"/>
    </source>
</evidence>
<evidence type="ECO:0000256" key="8">
    <source>
        <dbReference type="ARBA" id="ARBA00022723"/>
    </source>
</evidence>
<evidence type="ECO:0000256" key="6">
    <source>
        <dbReference type="ARBA" id="ARBA00022630"/>
    </source>
</evidence>
<dbReference type="InterPro" id="IPR000262">
    <property type="entry name" value="FMN-dep_DH"/>
</dbReference>
<evidence type="ECO:0000256" key="13">
    <source>
        <dbReference type="ARBA" id="ARBA00061137"/>
    </source>
</evidence>
<keyword evidence="20" id="KW-1185">Reference proteome</keyword>
<dbReference type="InterPro" id="IPR008259">
    <property type="entry name" value="FMN_hydac_DH_AS"/>
</dbReference>
<reference evidence="19 20" key="1">
    <citation type="submission" date="2019-04" db="EMBL/GenBank/DDBJ databases">
        <title>Comparative genomics and transcriptomics to analyze fruiting body development in filamentous ascomycetes.</title>
        <authorList>
            <consortium name="DOE Joint Genome Institute"/>
            <person name="Lutkenhaus R."/>
            <person name="Traeger S."/>
            <person name="Breuer J."/>
            <person name="Kuo A."/>
            <person name="Lipzen A."/>
            <person name="Pangilinan J."/>
            <person name="Dilworth D."/>
            <person name="Sandor L."/>
            <person name="Poggeler S."/>
            <person name="Barry K."/>
            <person name="Grigoriev I.V."/>
            <person name="Nowrousian M."/>
        </authorList>
    </citation>
    <scope>NUCLEOTIDE SEQUENCE [LARGE SCALE GENOMIC DNA]</scope>
    <source>
        <strain evidence="19 20">CBS 389.68</strain>
    </source>
</reference>
<keyword evidence="6" id="KW-0285">Flavoprotein</keyword>
<dbReference type="AlphaFoldDB" id="A0A4S2MSY5"/>
<dbReference type="PROSITE" id="PS50255">
    <property type="entry name" value="CYTOCHROME_B5_2"/>
    <property type="match status" value="1"/>
</dbReference>
<keyword evidence="5" id="KW-0349">Heme</keyword>
<keyword evidence="9" id="KW-0560">Oxidoreductase</keyword>
<dbReference type="GO" id="GO:0004460">
    <property type="term" value="F:L-lactate dehydrogenase (cytochrome) activity"/>
    <property type="evidence" value="ECO:0007669"/>
    <property type="project" value="UniProtKB-EC"/>
</dbReference>
<evidence type="ECO:0000256" key="15">
    <source>
        <dbReference type="ARBA" id="ARBA00066458"/>
    </source>
</evidence>
<organism evidence="19 20">
    <name type="scientific">Ascodesmis nigricans</name>
    <dbReference type="NCBI Taxonomy" id="341454"/>
    <lineage>
        <taxon>Eukaryota</taxon>
        <taxon>Fungi</taxon>
        <taxon>Dikarya</taxon>
        <taxon>Ascomycota</taxon>
        <taxon>Pezizomycotina</taxon>
        <taxon>Pezizomycetes</taxon>
        <taxon>Pezizales</taxon>
        <taxon>Ascodesmidaceae</taxon>
        <taxon>Ascodesmis</taxon>
    </lineage>
</organism>